<accession>A0ABN9M030</accession>
<keyword evidence="3" id="KW-1185">Reference proteome</keyword>
<gene>
    <name evidence="2" type="ORF">RIMI_LOCUS14247582</name>
</gene>
<evidence type="ECO:0000313" key="2">
    <source>
        <dbReference type="EMBL" id="CAJ0953268.1"/>
    </source>
</evidence>
<dbReference type="PANTHER" id="PTHR21301">
    <property type="entry name" value="REVERSE TRANSCRIPTASE"/>
    <property type="match status" value="1"/>
</dbReference>
<dbReference type="Proteomes" id="UP001176940">
    <property type="component" value="Unassembled WGS sequence"/>
</dbReference>
<dbReference type="Pfam" id="PF26215">
    <property type="entry name" value="HTH_animal"/>
    <property type="match status" value="1"/>
</dbReference>
<dbReference type="InterPro" id="IPR058912">
    <property type="entry name" value="HTH_animal"/>
</dbReference>
<evidence type="ECO:0000259" key="1">
    <source>
        <dbReference type="Pfam" id="PF26215"/>
    </source>
</evidence>
<reference evidence="2" key="1">
    <citation type="submission" date="2023-07" db="EMBL/GenBank/DDBJ databases">
        <authorList>
            <person name="Stuckert A."/>
        </authorList>
    </citation>
    <scope>NUCLEOTIDE SEQUENCE</scope>
</reference>
<comment type="caution">
    <text evidence="2">The sequence shown here is derived from an EMBL/GenBank/DDBJ whole genome shotgun (WGS) entry which is preliminary data.</text>
</comment>
<evidence type="ECO:0000313" key="3">
    <source>
        <dbReference type="Proteomes" id="UP001176940"/>
    </source>
</evidence>
<name>A0ABN9M030_9NEOB</name>
<protein>
    <recommendedName>
        <fullName evidence="1">Helix-turn-helix domain-containing protein</fullName>
    </recommendedName>
</protein>
<dbReference type="PANTHER" id="PTHR21301:SF12">
    <property type="match status" value="1"/>
</dbReference>
<sequence>MDFAEKFVKVPDPVSILKNIGTGWEFRYQSEDPRPPGRPPPGFNALLMSVASLLANVCFPDPAPFLLKGPLVYTSDRQRAHTGDVIAPSDLNITIRGWKTLQCWKLERYLQKNDGHNALLHYSSSHPPKLKNSIPIGQFLRARRICSSDITFHQQAKDLERRFRNRGYPAKEIKKGYLLHPIFCPNPLAKKTITTDTGPRFITKFNSNWAEINQILKKHWPVLLTDRDLHKQLTPYPSITWRKSQNLADTLCRSHYIPLKTNPFSYSSKGPPWGCFPCGNCSACRNIIRTKEFSNSKGDKTYKSVHHITCNTEAIIYHISCPCGLIYIRMTTRAFKIRIQEHVRDIKNAAQCLEPHLLKNIPKHFLDVHACNPKGMIARGIDHVYSIWASVVETSNKSFCKKRHDGLSHLIP</sequence>
<dbReference type="EMBL" id="CAUEEQ010036437">
    <property type="protein sequence ID" value="CAJ0953268.1"/>
    <property type="molecule type" value="Genomic_DNA"/>
</dbReference>
<proteinExistence type="predicted"/>
<organism evidence="2 3">
    <name type="scientific">Ranitomeya imitator</name>
    <name type="common">mimic poison frog</name>
    <dbReference type="NCBI Taxonomy" id="111125"/>
    <lineage>
        <taxon>Eukaryota</taxon>
        <taxon>Metazoa</taxon>
        <taxon>Chordata</taxon>
        <taxon>Craniata</taxon>
        <taxon>Vertebrata</taxon>
        <taxon>Euteleostomi</taxon>
        <taxon>Amphibia</taxon>
        <taxon>Batrachia</taxon>
        <taxon>Anura</taxon>
        <taxon>Neobatrachia</taxon>
        <taxon>Hyloidea</taxon>
        <taxon>Dendrobatidae</taxon>
        <taxon>Dendrobatinae</taxon>
        <taxon>Ranitomeya</taxon>
    </lineage>
</organism>
<feature type="domain" description="Helix-turn-helix" evidence="1">
    <location>
        <begin position="119"/>
        <end position="175"/>
    </location>
</feature>